<dbReference type="PROSITE" id="PS50937">
    <property type="entry name" value="HTH_MERR_2"/>
    <property type="match status" value="1"/>
</dbReference>
<dbReference type="InterPro" id="IPR015358">
    <property type="entry name" value="Tscrpt_reg_MerR_DNA-bd"/>
</dbReference>
<dbReference type="InterPro" id="IPR009061">
    <property type="entry name" value="DNA-bd_dom_put_sf"/>
</dbReference>
<keyword evidence="7" id="KW-0238">DNA-binding</keyword>
<dbReference type="InterPro" id="IPR011794">
    <property type="entry name" value="MerR"/>
</dbReference>
<dbReference type="SMART" id="SM00422">
    <property type="entry name" value="HTH_MERR"/>
    <property type="match status" value="1"/>
</dbReference>
<dbReference type="AlphaFoldDB" id="A0A1F6D527"/>
<keyword evidence="8" id="KW-0010">Activator</keyword>
<dbReference type="EMBL" id="MFKF01000028">
    <property type="protein sequence ID" value="OGG56543.1"/>
    <property type="molecule type" value="Genomic_DNA"/>
</dbReference>
<protein>
    <recommendedName>
        <fullName evidence="1">Mercuric resistance operon regulatory protein</fullName>
    </recommendedName>
</protein>
<evidence type="ECO:0000259" key="11">
    <source>
        <dbReference type="PROSITE" id="PS50937"/>
    </source>
</evidence>
<dbReference type="SUPFAM" id="SSF46955">
    <property type="entry name" value="Putative DNA-binding domain"/>
    <property type="match status" value="1"/>
</dbReference>
<dbReference type="GO" id="GO:0046689">
    <property type="term" value="P:response to mercury ion"/>
    <property type="evidence" value="ECO:0007669"/>
    <property type="project" value="UniProtKB-KW"/>
</dbReference>
<keyword evidence="6" id="KW-0805">Transcription regulation</keyword>
<dbReference type="Gene3D" id="1.10.1660.10">
    <property type="match status" value="1"/>
</dbReference>
<evidence type="ECO:0000256" key="7">
    <source>
        <dbReference type="ARBA" id="ARBA00023125"/>
    </source>
</evidence>
<name>A0A1F6D527_HANXR</name>
<keyword evidence="3" id="KW-0678">Repressor</keyword>
<keyword evidence="9" id="KW-0804">Transcription</keyword>
<dbReference type="PRINTS" id="PR00040">
    <property type="entry name" value="HTHMERR"/>
</dbReference>
<dbReference type="InterPro" id="IPR047057">
    <property type="entry name" value="MerR_fam"/>
</dbReference>
<dbReference type="PANTHER" id="PTHR30204">
    <property type="entry name" value="REDOX-CYCLING DRUG-SENSING TRANSCRIPTIONAL ACTIVATOR SOXR"/>
    <property type="match status" value="1"/>
</dbReference>
<dbReference type="GO" id="GO:0003677">
    <property type="term" value="F:DNA binding"/>
    <property type="evidence" value="ECO:0007669"/>
    <property type="project" value="UniProtKB-KW"/>
</dbReference>
<evidence type="ECO:0000256" key="10">
    <source>
        <dbReference type="ARBA" id="ARBA00024874"/>
    </source>
</evidence>
<comment type="caution">
    <text evidence="12">The sequence shown here is derived from an EMBL/GenBank/DDBJ whole genome shotgun (WGS) entry which is preliminary data.</text>
</comment>
<evidence type="ECO:0000256" key="2">
    <source>
        <dbReference type="ARBA" id="ARBA00022466"/>
    </source>
</evidence>
<evidence type="ECO:0000313" key="13">
    <source>
        <dbReference type="Proteomes" id="UP000178606"/>
    </source>
</evidence>
<keyword evidence="2" id="KW-0475">Mercuric resistance</keyword>
<evidence type="ECO:0000256" key="3">
    <source>
        <dbReference type="ARBA" id="ARBA00022491"/>
    </source>
</evidence>
<dbReference type="InterPro" id="IPR000551">
    <property type="entry name" value="MerR-type_HTH_dom"/>
</dbReference>
<dbReference type="Pfam" id="PF09278">
    <property type="entry name" value="MerR-DNA-bind"/>
    <property type="match status" value="1"/>
</dbReference>
<evidence type="ECO:0000256" key="1">
    <source>
        <dbReference type="ARBA" id="ARBA00017146"/>
    </source>
</evidence>
<reference evidence="12 13" key="1">
    <citation type="journal article" date="2016" name="Nat. Commun.">
        <title>Thousands of microbial genomes shed light on interconnected biogeochemical processes in an aquifer system.</title>
        <authorList>
            <person name="Anantharaman K."/>
            <person name="Brown C.T."/>
            <person name="Hug L.A."/>
            <person name="Sharon I."/>
            <person name="Castelle C.J."/>
            <person name="Probst A.J."/>
            <person name="Thomas B.C."/>
            <person name="Singh A."/>
            <person name="Wilkins M.J."/>
            <person name="Karaoz U."/>
            <person name="Brodie E.L."/>
            <person name="Williams K.H."/>
            <person name="Hubbard S.S."/>
            <person name="Banfield J.F."/>
        </authorList>
    </citation>
    <scope>NUCLEOTIDE SEQUENCE [LARGE SCALE GENOMIC DNA]</scope>
    <source>
        <strain evidence="13">RIFCSPLOWO2_12_FULL_64_10</strain>
    </source>
</reference>
<evidence type="ECO:0000256" key="9">
    <source>
        <dbReference type="ARBA" id="ARBA00023163"/>
    </source>
</evidence>
<organism evidence="12 13">
    <name type="scientific">Handelsmanbacteria sp. (strain RIFCSPLOWO2_12_FULL_64_10)</name>
    <dbReference type="NCBI Taxonomy" id="1817868"/>
    <lineage>
        <taxon>Bacteria</taxon>
        <taxon>Candidatus Handelsmaniibacteriota</taxon>
    </lineage>
</organism>
<evidence type="ECO:0000256" key="6">
    <source>
        <dbReference type="ARBA" id="ARBA00023015"/>
    </source>
</evidence>
<keyword evidence="4" id="KW-0479">Metal-binding</keyword>
<dbReference type="GO" id="GO:0003700">
    <property type="term" value="F:DNA-binding transcription factor activity"/>
    <property type="evidence" value="ECO:0007669"/>
    <property type="project" value="InterPro"/>
</dbReference>
<gene>
    <name evidence="12" type="ORF">A3F84_06830</name>
</gene>
<accession>A0A1F6D527</accession>
<keyword evidence="5" id="KW-0476">Mercury</keyword>
<dbReference type="CDD" id="cd04783">
    <property type="entry name" value="HTH_MerR1"/>
    <property type="match status" value="1"/>
</dbReference>
<dbReference type="Pfam" id="PF00376">
    <property type="entry name" value="MerR"/>
    <property type="match status" value="1"/>
</dbReference>
<evidence type="ECO:0000256" key="5">
    <source>
        <dbReference type="ARBA" id="ARBA00022914"/>
    </source>
</evidence>
<comment type="function">
    <text evidence="10">Mediates the mercuric-dependent induction of mercury resistance operon. In the absence of mercury MerR represses transcription by binding tightly to the mer operator region; when mercury is present the dimeric complex binds a single ion and becomes a potent transcriptional activator, while remaining bound to the mer site.</text>
</comment>
<dbReference type="GO" id="GO:0045340">
    <property type="term" value="F:mercury ion binding"/>
    <property type="evidence" value="ECO:0007669"/>
    <property type="project" value="InterPro"/>
</dbReference>
<evidence type="ECO:0000256" key="4">
    <source>
        <dbReference type="ARBA" id="ARBA00022723"/>
    </source>
</evidence>
<dbReference type="PANTHER" id="PTHR30204:SF69">
    <property type="entry name" value="MERR-FAMILY TRANSCRIPTIONAL REGULATOR"/>
    <property type="match status" value="1"/>
</dbReference>
<feature type="domain" description="HTH merR-type" evidence="11">
    <location>
        <begin position="32"/>
        <end position="101"/>
    </location>
</feature>
<dbReference type="Proteomes" id="UP000178606">
    <property type="component" value="Unassembled WGS sequence"/>
</dbReference>
<sequence>MSVLSGFNHSIDSVPNNRVKHFLRYIMTNTNQLTIGKLASAAGVGVETVRYYQRRNLLPTPASPGGAFRTYAPEQADRIRFIKRAQELGFSLEQVAALLQLEDGSDRQAVRQLAAEKLAYIRAKIVDLAKMEAVLAHLIHECEATGQASPCPIIGALAGTTVASCHS</sequence>
<evidence type="ECO:0000256" key="8">
    <source>
        <dbReference type="ARBA" id="ARBA00023159"/>
    </source>
</evidence>
<proteinExistence type="predicted"/>
<evidence type="ECO:0000313" key="12">
    <source>
        <dbReference type="EMBL" id="OGG56543.1"/>
    </source>
</evidence>